<dbReference type="EMBL" id="CAJOBR010000205">
    <property type="protein sequence ID" value="CAF4480800.1"/>
    <property type="molecule type" value="Genomic_DNA"/>
</dbReference>
<dbReference type="EMBL" id="CAJNYT010000451">
    <property type="protein sequence ID" value="CAF3350075.1"/>
    <property type="molecule type" value="Genomic_DNA"/>
</dbReference>
<evidence type="ECO:0000256" key="1">
    <source>
        <dbReference type="SAM" id="SignalP"/>
    </source>
</evidence>
<reference evidence="3" key="1">
    <citation type="submission" date="2021-02" db="EMBL/GenBank/DDBJ databases">
        <authorList>
            <person name="Nowell W R."/>
        </authorList>
    </citation>
    <scope>NUCLEOTIDE SEQUENCE</scope>
</reference>
<feature type="chain" id="PRO_5035695345" evidence="1">
    <location>
        <begin position="17"/>
        <end position="104"/>
    </location>
</feature>
<keyword evidence="1" id="KW-0732">Signal</keyword>
<feature type="signal peptide" evidence="1">
    <location>
        <begin position="1"/>
        <end position="16"/>
    </location>
</feature>
<organism evidence="3 4">
    <name type="scientific">Rotaria socialis</name>
    <dbReference type="NCBI Taxonomy" id="392032"/>
    <lineage>
        <taxon>Eukaryota</taxon>
        <taxon>Metazoa</taxon>
        <taxon>Spiralia</taxon>
        <taxon>Gnathifera</taxon>
        <taxon>Rotifera</taxon>
        <taxon>Eurotatoria</taxon>
        <taxon>Bdelloidea</taxon>
        <taxon>Philodinida</taxon>
        <taxon>Philodinidae</taxon>
        <taxon>Rotaria</taxon>
    </lineage>
</organism>
<name>A0A820U485_9BILA</name>
<dbReference type="Proteomes" id="UP000663848">
    <property type="component" value="Unassembled WGS sequence"/>
</dbReference>
<sequence length="104" mass="12285">MHAIFLLALFFLPTFCAQDHHIEYDKYQRMFMPNSMAANYLSHLPIGRYRNQLLDATIDDSSMLMSSDQSDPALQQRTKRIYWENLAFHATDFNQKVKIPKRSK</sequence>
<evidence type="ECO:0000313" key="4">
    <source>
        <dbReference type="Proteomes" id="UP000663848"/>
    </source>
</evidence>
<accession>A0A820U485</accession>
<evidence type="ECO:0000313" key="3">
    <source>
        <dbReference type="EMBL" id="CAF4480800.1"/>
    </source>
</evidence>
<dbReference type="AlphaFoldDB" id="A0A820U485"/>
<evidence type="ECO:0000313" key="2">
    <source>
        <dbReference type="EMBL" id="CAF3350075.1"/>
    </source>
</evidence>
<gene>
    <name evidence="2" type="ORF">GRG538_LOCUS5441</name>
    <name evidence="3" type="ORF">QYT958_LOCUS3013</name>
</gene>
<comment type="caution">
    <text evidence="3">The sequence shown here is derived from an EMBL/GenBank/DDBJ whole genome shotgun (WGS) entry which is preliminary data.</text>
</comment>
<proteinExistence type="predicted"/>
<protein>
    <submittedName>
        <fullName evidence="3">Uncharacterized protein</fullName>
    </submittedName>
</protein>
<dbReference type="Proteomes" id="UP000663872">
    <property type="component" value="Unassembled WGS sequence"/>
</dbReference>